<gene>
    <name evidence="1" type="ORF">FGRAMPH1_01T17141</name>
</gene>
<dbReference type="VEuPathDB" id="FungiDB:FGRAMPH1_01G17141"/>
<organism evidence="2">
    <name type="scientific">Gibberella zeae (strain ATCC MYA-4620 / CBS 123657 / FGSC 9075 / NRRL 31084 / PH-1)</name>
    <name type="common">Wheat head blight fungus</name>
    <name type="synonym">Fusarium graminearum</name>
    <dbReference type="NCBI Taxonomy" id="229533"/>
    <lineage>
        <taxon>Eukaryota</taxon>
        <taxon>Fungi</taxon>
        <taxon>Dikarya</taxon>
        <taxon>Ascomycota</taxon>
        <taxon>Pezizomycotina</taxon>
        <taxon>Sordariomycetes</taxon>
        <taxon>Hypocreomycetidae</taxon>
        <taxon>Hypocreales</taxon>
        <taxon>Nectriaceae</taxon>
        <taxon>Fusarium</taxon>
    </lineage>
</organism>
<evidence type="ECO:0000313" key="2">
    <source>
        <dbReference type="EnsemblFungi" id="CEF87906"/>
    </source>
</evidence>
<evidence type="ECO:0000313" key="1">
    <source>
        <dbReference type="EMBL" id="CEF87906.1"/>
    </source>
</evidence>
<dbReference type="EnsemblFungi" id="CEF87906">
    <property type="protein sequence ID" value="CEF87906"/>
    <property type="gene ID" value="FGRRES_20248"/>
</dbReference>
<reference evidence="1 3" key="4">
    <citation type="journal article" date="2015" name="BMC Genomics">
        <title>The completed genome sequence of the pathogenic ascomycete fungus Fusarium graminearum.</title>
        <authorList>
            <person name="King R."/>
            <person name="Urban M."/>
            <person name="Hammond-Kosack M.C."/>
            <person name="Hassani-Pak K."/>
            <person name="Hammond-Kosack K.E."/>
        </authorList>
    </citation>
    <scope>NUCLEOTIDE SEQUENCE [LARGE SCALE GENOMIC DNA]</scope>
    <source>
        <strain evidence="3">ATCC MYA-4620 / CBS 123657 / FGSC 9075 / NRRL 31084 / PH-1</strain>
        <strain evidence="1">PH-1</strain>
    </source>
</reference>
<proteinExistence type="predicted"/>
<reference evidence="2 3" key="2">
    <citation type="journal article" date="2010" name="Nature">
        <title>Comparative genomics reveals mobile pathogenicity chromosomes in Fusarium.</title>
        <authorList>
            <person name="Ma L.J."/>
            <person name="van der Does H.C."/>
            <person name="Borkovich K.A."/>
            <person name="Coleman J.J."/>
            <person name="Daboussi M.J."/>
            <person name="Di Pietro A."/>
            <person name="Dufresne M."/>
            <person name="Freitag M."/>
            <person name="Grabherr M."/>
            <person name="Henrissat B."/>
            <person name="Houterman P.M."/>
            <person name="Kang S."/>
            <person name="Shim W.B."/>
            <person name="Woloshuk C."/>
            <person name="Xie X."/>
            <person name="Xu J.R."/>
            <person name="Antoniw J."/>
            <person name="Baker S.E."/>
            <person name="Bluhm B.H."/>
            <person name="Breakspear A."/>
            <person name="Brown D.W."/>
            <person name="Butchko R.A."/>
            <person name="Chapman S."/>
            <person name="Coulson R."/>
            <person name="Coutinho P.M."/>
            <person name="Danchin E.G."/>
            <person name="Diener A."/>
            <person name="Gale L.R."/>
            <person name="Gardiner D.M."/>
            <person name="Goff S."/>
            <person name="Hammond-Kosack K.E."/>
            <person name="Hilburn K."/>
            <person name="Hua-Van A."/>
            <person name="Jonkers W."/>
            <person name="Kazan K."/>
            <person name="Kodira C.D."/>
            <person name="Koehrsen M."/>
            <person name="Kumar L."/>
            <person name="Lee Y.H."/>
            <person name="Li L."/>
            <person name="Manners J.M."/>
            <person name="Miranda-Saavedra D."/>
            <person name="Mukherjee M."/>
            <person name="Park G."/>
            <person name="Park J."/>
            <person name="Park S.Y."/>
            <person name="Proctor R.H."/>
            <person name="Regev A."/>
            <person name="Ruiz-Roldan M.C."/>
            <person name="Sain D."/>
            <person name="Sakthikumar S."/>
            <person name="Sykes S."/>
            <person name="Schwartz D.C."/>
            <person name="Turgeon B.G."/>
            <person name="Wapinski I."/>
            <person name="Yoder O."/>
            <person name="Young S."/>
            <person name="Zeng Q."/>
            <person name="Zhou S."/>
            <person name="Galagan J."/>
            <person name="Cuomo C.A."/>
            <person name="Kistler H.C."/>
            <person name="Rep M."/>
        </authorList>
    </citation>
    <scope>GENOME REANNOTATION</scope>
    <source>
        <strain evidence="3">ATCC MYA-4620 / CBS 123657 / FGSC 9075 / NRRL 31084 / PH-1</strain>
        <strain evidence="2">PH-1 / ATCC MYA-4620 / FGSC 9075 / NRRL 31084</strain>
    </source>
</reference>
<evidence type="ECO:0000313" key="3">
    <source>
        <dbReference type="Proteomes" id="UP000070720"/>
    </source>
</evidence>
<sequence>MFKHSNCQDLGTGDPVVTQIKFGVSQCVYPGQQ</sequence>
<keyword evidence="3" id="KW-1185">Reference proteome</keyword>
<reference evidence="2" key="5">
    <citation type="submission" date="2017-01" db="UniProtKB">
        <authorList>
            <consortium name="EnsemblFungi"/>
        </authorList>
    </citation>
    <scope>IDENTIFICATION</scope>
    <source>
        <strain evidence="2">PH-1 / ATCC MYA-4620 / FGSC 9075 / NRRL 31084</strain>
    </source>
</reference>
<protein>
    <submittedName>
        <fullName evidence="1">Chromosome 3, complete genome</fullName>
    </submittedName>
</protein>
<dbReference type="AlphaFoldDB" id="A0A0E0SN93"/>
<dbReference type="InParanoid" id="A0A0E0SN93"/>
<reference evidence="2 3" key="1">
    <citation type="journal article" date="2007" name="Science">
        <title>The Fusarium graminearum genome reveals a link between localized polymorphism and pathogen specialization.</title>
        <authorList>
            <person name="Cuomo C.A."/>
            <person name="Gueldener U."/>
            <person name="Xu J.-R."/>
            <person name="Trail F."/>
            <person name="Turgeon B.G."/>
            <person name="Di Pietro A."/>
            <person name="Walton J.D."/>
            <person name="Ma L.-J."/>
            <person name="Baker S.E."/>
            <person name="Rep M."/>
            <person name="Adam G."/>
            <person name="Antoniw J."/>
            <person name="Baldwin T."/>
            <person name="Calvo S.E."/>
            <person name="Chang Y.-L."/>
            <person name="DeCaprio D."/>
            <person name="Gale L.R."/>
            <person name="Gnerre S."/>
            <person name="Goswami R.S."/>
            <person name="Hammond-Kosack K."/>
            <person name="Harris L.J."/>
            <person name="Hilburn K."/>
            <person name="Kennell J.C."/>
            <person name="Kroken S."/>
            <person name="Magnuson J.K."/>
            <person name="Mannhaupt G."/>
            <person name="Mauceli E.W."/>
            <person name="Mewes H.-W."/>
            <person name="Mitterbauer R."/>
            <person name="Muehlbauer G."/>
            <person name="Muensterkoetter M."/>
            <person name="Nelson D."/>
            <person name="O'Donnell K."/>
            <person name="Ouellet T."/>
            <person name="Qi W."/>
            <person name="Quesneville H."/>
            <person name="Roncero M.I.G."/>
            <person name="Seong K.-Y."/>
            <person name="Tetko I.V."/>
            <person name="Urban M."/>
            <person name="Waalwijk C."/>
            <person name="Ward T.J."/>
            <person name="Yao J."/>
            <person name="Birren B.W."/>
            <person name="Kistler H.C."/>
        </authorList>
    </citation>
    <scope>NUCLEOTIDE SEQUENCE [LARGE SCALE GENOMIC DNA]</scope>
    <source>
        <strain evidence="3">ATCC MYA-4620 / CBS 123657 / FGSC 9075 / NRRL 31084 / PH-1</strain>
        <strain evidence="2">PH-1 / ATCC MYA-4620 / FGSC 9075 / NRRL 31084</strain>
    </source>
</reference>
<dbReference type="Proteomes" id="UP000070720">
    <property type="component" value="Chromosome 3"/>
</dbReference>
<accession>A0A0E0SN93</accession>
<reference key="3">
    <citation type="submission" date="2014-02" db="EMBL/GenBank/DDBJ databases">
        <title>A revised Fusarium graminearum genomic reference sequence using whole shotgun re-sequencing.</title>
        <authorList>
            <person name="King R."/>
            <person name="Urban M."/>
            <person name="Hassani-Pak K."/>
            <person name="Hammond-Kosack K."/>
        </authorList>
    </citation>
    <scope>NUCLEOTIDE SEQUENCE</scope>
    <source>
        <strain>PH-1</strain>
    </source>
</reference>
<dbReference type="EMBL" id="HG970334">
    <property type="protein sequence ID" value="CEF87906.1"/>
    <property type="molecule type" value="Genomic_DNA"/>
</dbReference>
<name>A0A0E0SN93_GIBZE</name>